<gene>
    <name evidence="3" type="ORF">LCGC14_0375570</name>
</gene>
<comment type="caution">
    <text evidence="3">The sequence shown here is derived from an EMBL/GenBank/DDBJ whole genome shotgun (WGS) entry which is preliminary data.</text>
</comment>
<feature type="region of interest" description="Disordered" evidence="1">
    <location>
        <begin position="45"/>
        <end position="64"/>
    </location>
</feature>
<feature type="compositionally biased region" description="Basic and acidic residues" evidence="1">
    <location>
        <begin position="48"/>
        <end position="64"/>
    </location>
</feature>
<name>A0A0F9T428_9ZZZZ</name>
<keyword evidence="2" id="KW-1133">Transmembrane helix</keyword>
<evidence type="ECO:0000313" key="3">
    <source>
        <dbReference type="EMBL" id="KKN76000.1"/>
    </source>
</evidence>
<accession>A0A0F9T428</accession>
<keyword evidence="2" id="KW-0812">Transmembrane</keyword>
<proteinExistence type="predicted"/>
<protein>
    <submittedName>
        <fullName evidence="3">Uncharacterized protein</fullName>
    </submittedName>
</protein>
<organism evidence="3">
    <name type="scientific">marine sediment metagenome</name>
    <dbReference type="NCBI Taxonomy" id="412755"/>
    <lineage>
        <taxon>unclassified sequences</taxon>
        <taxon>metagenomes</taxon>
        <taxon>ecological metagenomes</taxon>
    </lineage>
</organism>
<sequence length="64" mass="6739">MKLLRKIGRVLLAVLAIAGAVVGLGWLWGRRRGVSAGGEVQAAQGRADSLKQQRDDALARADTA</sequence>
<evidence type="ECO:0000256" key="2">
    <source>
        <dbReference type="SAM" id="Phobius"/>
    </source>
</evidence>
<reference evidence="3" key="1">
    <citation type="journal article" date="2015" name="Nature">
        <title>Complex archaea that bridge the gap between prokaryotes and eukaryotes.</title>
        <authorList>
            <person name="Spang A."/>
            <person name="Saw J.H."/>
            <person name="Jorgensen S.L."/>
            <person name="Zaremba-Niedzwiedzka K."/>
            <person name="Martijn J."/>
            <person name="Lind A.E."/>
            <person name="van Eijk R."/>
            <person name="Schleper C."/>
            <person name="Guy L."/>
            <person name="Ettema T.J."/>
        </authorList>
    </citation>
    <scope>NUCLEOTIDE SEQUENCE</scope>
</reference>
<feature type="transmembrane region" description="Helical" evidence="2">
    <location>
        <begin position="7"/>
        <end position="28"/>
    </location>
</feature>
<feature type="non-terminal residue" evidence="3">
    <location>
        <position position="64"/>
    </location>
</feature>
<dbReference type="AlphaFoldDB" id="A0A0F9T428"/>
<keyword evidence="2" id="KW-0472">Membrane</keyword>
<dbReference type="EMBL" id="LAZR01000301">
    <property type="protein sequence ID" value="KKN76000.1"/>
    <property type="molecule type" value="Genomic_DNA"/>
</dbReference>
<evidence type="ECO:0000256" key="1">
    <source>
        <dbReference type="SAM" id="MobiDB-lite"/>
    </source>
</evidence>